<evidence type="ECO:0000256" key="1">
    <source>
        <dbReference type="SAM" id="Coils"/>
    </source>
</evidence>
<organism evidence="2 3">
    <name type="scientific">Phyllobacterium trifolii</name>
    <dbReference type="NCBI Taxonomy" id="300193"/>
    <lineage>
        <taxon>Bacteria</taxon>
        <taxon>Pseudomonadati</taxon>
        <taxon>Pseudomonadota</taxon>
        <taxon>Alphaproteobacteria</taxon>
        <taxon>Hyphomicrobiales</taxon>
        <taxon>Phyllobacteriaceae</taxon>
        <taxon>Phyllobacterium</taxon>
    </lineage>
</organism>
<evidence type="ECO:0000313" key="2">
    <source>
        <dbReference type="EMBL" id="MBB3147204.1"/>
    </source>
</evidence>
<protein>
    <submittedName>
        <fullName evidence="2">Putative Zn-dependent protease</fullName>
    </submittedName>
</protein>
<dbReference type="EMBL" id="JACHXN010000011">
    <property type="protein sequence ID" value="MBB3147204.1"/>
    <property type="molecule type" value="Genomic_DNA"/>
</dbReference>
<keyword evidence="2" id="KW-0645">Protease</keyword>
<dbReference type="GO" id="GO:0008233">
    <property type="term" value="F:peptidase activity"/>
    <property type="evidence" value="ECO:0007669"/>
    <property type="project" value="UniProtKB-KW"/>
</dbReference>
<evidence type="ECO:0000313" key="3">
    <source>
        <dbReference type="Proteomes" id="UP000554520"/>
    </source>
</evidence>
<dbReference type="GO" id="GO:0006508">
    <property type="term" value="P:proteolysis"/>
    <property type="evidence" value="ECO:0007669"/>
    <property type="project" value="UniProtKB-KW"/>
</dbReference>
<proteinExistence type="predicted"/>
<gene>
    <name evidence="2" type="ORF">FHS21_003620</name>
</gene>
<keyword evidence="1" id="KW-0175">Coiled coil</keyword>
<keyword evidence="3" id="KW-1185">Reference proteome</keyword>
<reference evidence="2 3" key="1">
    <citation type="submission" date="2020-08" db="EMBL/GenBank/DDBJ databases">
        <title>Genomic Encyclopedia of Type Strains, Phase III (KMG-III): the genomes of soil and plant-associated and newly described type strains.</title>
        <authorList>
            <person name="Whitman W."/>
        </authorList>
    </citation>
    <scope>NUCLEOTIDE SEQUENCE [LARGE SCALE GENOMIC DNA]</scope>
    <source>
        <strain evidence="2 3">CECT 7015</strain>
    </source>
</reference>
<dbReference type="Proteomes" id="UP000554520">
    <property type="component" value="Unassembled WGS sequence"/>
</dbReference>
<sequence length="172" mass="19607">MNTCTSSVADRLTSLRDLFSKWAVAGVPSGVDYPKSLNQARNWSNESLGIVKVGSKRDFTTTHPVYGAAVREINALIKKLGPPKNISPRVYKSQKARRLAAEDESRQYKEMLKQITKQWHETRFALESIQRDLVVERQDSKRLNQENQQLAQSLAKLKRELSNKSNPLRVVE</sequence>
<keyword evidence="2" id="KW-0378">Hydrolase</keyword>
<dbReference type="RefSeq" id="WP_210283557.1">
    <property type="nucleotide sequence ID" value="NZ_JACHXN010000011.1"/>
</dbReference>
<feature type="coiled-coil region" evidence="1">
    <location>
        <begin position="98"/>
        <end position="163"/>
    </location>
</feature>
<comment type="caution">
    <text evidence="2">The sequence shown here is derived from an EMBL/GenBank/DDBJ whole genome shotgun (WGS) entry which is preliminary data.</text>
</comment>
<name>A0A839UB88_9HYPH</name>
<accession>A0A839UB88</accession>
<dbReference type="AlphaFoldDB" id="A0A839UB88"/>